<sequence>MMGPITSTTVQAAARRGVSLAEEVMIELRDQTPESERSHGRTISNSVKMLKMINEYFNNNEDVARTWSDETIRSVAKEMASSEAIGPRNYQGEPVYIDLVRNAYVDELANACRYIVDRVLDGLDSSCLFVEAGGMEQIAMAAISDKLPVCWGHMTYGHPILTLVKQVAHFNHQHHARHTQFYSADSSSDAELLSVRGYKLYKWPQSFVDISVGILRDSTASREDKWHNVGTLMSLLATALRDSSSSLHEETVECFAELLRVMVVETDFLTDLLYAVNSQLSPSERSDREAQREKDRAAVKTAATNLQQRHMASLAAELSAHRTRLSLPPGGPHAADQFNFQFNVCMQQMKDRLASPDYSIALDTALTCWLSARVLLSQISRVVNYPHRTLSRSRGQPRAAPEAAQGDSGVMRVTVSIQSRHCALLLGMMGRKMLETALLPYPDLDDKVTMDPTGGHHNIHLMADVVELLCKVHVEDRHHMIRSLCLDAFYKLGGADLLMDILLSSLNMLQQEGNTSSISADGASLVLSETVQHVLWWFERTTSVKRLHNAAITAELSRPNQSLGPYVKEEQKAKMRPLLEFNTIGLVSSLQYTFAASFVSKWRDDSVIECIPAKAAASLLKALTHVLEPDRSLLRAGSRPSSPEDASSRDRNSTGNEEARVPMSTPHQPTARRPPAAPPQLSEVESTNSPQQQSSTVEEARDGVAGEETTAGDEGSPNPIEEEDNRRADEYIEDMAGALEEKGGEWKPYADKEDVIACSKDVASDVMSRALVLGEKGRTQSISAQTHIADVCVRLTGNKLIKLGPEDGGVPGEDLGKHNCRHIARVCLNAVVDEKSTEGIIRQITDMGVDGFGNKLIRLLRIGGDGDVEPRDVIVDGYKVIREAKGARKRRFRIAPFSKPLRKREPTGAVVGDASPSSVAEELANMTVTDEIKARMPPKWLSTVL</sequence>
<feature type="compositionally biased region" description="Low complexity" evidence="1">
    <location>
        <begin position="665"/>
        <end position="674"/>
    </location>
</feature>
<reference evidence="2 3" key="1">
    <citation type="submission" date="2020-04" db="EMBL/GenBank/DDBJ databases">
        <title>Perkinsus chesapeaki whole genome sequence.</title>
        <authorList>
            <person name="Bogema D.R."/>
        </authorList>
    </citation>
    <scope>NUCLEOTIDE SEQUENCE [LARGE SCALE GENOMIC DNA]</scope>
    <source>
        <strain evidence="2">ATCC PRA-425</strain>
    </source>
</reference>
<evidence type="ECO:0000313" key="3">
    <source>
        <dbReference type="Proteomes" id="UP000591131"/>
    </source>
</evidence>
<feature type="compositionally biased region" description="Basic and acidic residues" evidence="1">
    <location>
        <begin position="646"/>
        <end position="660"/>
    </location>
</feature>
<organism evidence="2 3">
    <name type="scientific">Perkinsus chesapeaki</name>
    <name type="common">Clam parasite</name>
    <name type="synonym">Perkinsus andrewsi</name>
    <dbReference type="NCBI Taxonomy" id="330153"/>
    <lineage>
        <taxon>Eukaryota</taxon>
        <taxon>Sar</taxon>
        <taxon>Alveolata</taxon>
        <taxon>Perkinsozoa</taxon>
        <taxon>Perkinsea</taxon>
        <taxon>Perkinsida</taxon>
        <taxon>Perkinsidae</taxon>
        <taxon>Perkinsus</taxon>
    </lineage>
</organism>
<proteinExistence type="predicted"/>
<evidence type="ECO:0000256" key="1">
    <source>
        <dbReference type="SAM" id="MobiDB-lite"/>
    </source>
</evidence>
<feature type="non-terminal residue" evidence="2">
    <location>
        <position position="1"/>
    </location>
</feature>
<evidence type="ECO:0000313" key="2">
    <source>
        <dbReference type="EMBL" id="KAF4655114.1"/>
    </source>
</evidence>
<keyword evidence="3" id="KW-1185">Reference proteome</keyword>
<protein>
    <submittedName>
        <fullName evidence="2">E3 ubiquitin-protein ligase</fullName>
    </submittedName>
</protein>
<dbReference type="AlphaFoldDB" id="A0A7J6L7D2"/>
<gene>
    <name evidence="2" type="primary">HACE1_2</name>
    <name evidence="2" type="ORF">FOL47_009564</name>
</gene>
<feature type="compositionally biased region" description="Polar residues" evidence="1">
    <location>
        <begin position="683"/>
        <end position="697"/>
    </location>
</feature>
<accession>A0A7J6L7D2</accession>
<name>A0A7J6L7D2_PERCH</name>
<comment type="caution">
    <text evidence="2">The sequence shown here is derived from an EMBL/GenBank/DDBJ whole genome shotgun (WGS) entry which is preliminary data.</text>
</comment>
<dbReference type="OrthoDB" id="10448099at2759"/>
<dbReference type="EMBL" id="JAAPAO010000677">
    <property type="protein sequence ID" value="KAF4655114.1"/>
    <property type="molecule type" value="Genomic_DNA"/>
</dbReference>
<dbReference type="Proteomes" id="UP000591131">
    <property type="component" value="Unassembled WGS sequence"/>
</dbReference>
<feature type="region of interest" description="Disordered" evidence="1">
    <location>
        <begin position="633"/>
        <end position="727"/>
    </location>
</feature>